<dbReference type="KEGG" id="emp:EZMO1_3620"/>
<proteinExistence type="inferred from homology"/>
<dbReference type="STRING" id="570277.EZMO1_3620"/>
<comment type="caution">
    <text evidence="2">Once thought to be involved in copper homeostasis, experiments in E.coli have shown this is not the case.</text>
</comment>
<organism evidence="3 4">
    <name type="scientific">Endozoicomonas montiporae CL-33</name>
    <dbReference type="NCBI Taxonomy" id="570277"/>
    <lineage>
        <taxon>Bacteria</taxon>
        <taxon>Pseudomonadati</taxon>
        <taxon>Pseudomonadota</taxon>
        <taxon>Gammaproteobacteria</taxon>
        <taxon>Oceanospirillales</taxon>
        <taxon>Endozoicomonadaceae</taxon>
        <taxon>Endozoicomonas</taxon>
    </lineage>
</organism>
<evidence type="ECO:0000313" key="4">
    <source>
        <dbReference type="Proteomes" id="UP000071065"/>
    </source>
</evidence>
<evidence type="ECO:0000256" key="1">
    <source>
        <dbReference type="ARBA" id="ARBA00007768"/>
    </source>
</evidence>
<dbReference type="OrthoDB" id="9815677at2"/>
<dbReference type="HAMAP" id="MF_00795">
    <property type="entry name" value="CutC"/>
    <property type="match status" value="1"/>
</dbReference>
<dbReference type="InterPro" id="IPR036822">
    <property type="entry name" value="CutC-like_dom_sf"/>
</dbReference>
<dbReference type="Proteomes" id="UP000071065">
    <property type="component" value="Chromosome"/>
</dbReference>
<dbReference type="RefSeq" id="WP_082212110.1">
    <property type="nucleotide sequence ID" value="NZ_CP013251.1"/>
</dbReference>
<dbReference type="PATRIC" id="fig|570277.3.peg.3905"/>
<dbReference type="Gene3D" id="3.20.20.380">
    <property type="entry name" value="Copper homeostasis (CutC) domain"/>
    <property type="match status" value="1"/>
</dbReference>
<reference evidence="3 4" key="1">
    <citation type="journal article" date="2016" name="Front. Microbiol.">
        <title>Genomic Insight into the Host-Endosymbiont Relationship of Endozoicomonas montiporae CL-33(T) with its Coral Host.</title>
        <authorList>
            <person name="Ding J.-Y."/>
            <person name="Shiu J.-H."/>
            <person name="Chen W.-M."/>
            <person name="Chiang Y.-R."/>
            <person name="Tang S.-L."/>
        </authorList>
    </citation>
    <scope>NUCLEOTIDE SEQUENCE [LARGE SCALE GENOMIC DNA]</scope>
    <source>
        <strain evidence="3 4">CL-33</strain>
    </source>
</reference>
<dbReference type="PANTHER" id="PTHR12598:SF0">
    <property type="entry name" value="COPPER HOMEOSTASIS PROTEIN CUTC HOMOLOG"/>
    <property type="match status" value="1"/>
</dbReference>
<evidence type="ECO:0000256" key="2">
    <source>
        <dbReference type="HAMAP-Rule" id="MF_00795"/>
    </source>
</evidence>
<dbReference type="AlphaFoldDB" id="A0A142BFS3"/>
<gene>
    <name evidence="2 3" type="primary">cutC</name>
    <name evidence="3" type="ORF">EZMO1_3620</name>
</gene>
<sequence length="245" mass="26375">MLRNVEVEICVNSQSEAYVRRAVCAAEQGGASRIELCAAMEEDGLTPAVEHIHAARQSFESDGLMVMVRPRSGHFFYSLEESDVMVRQIEMAAQAGADGVVFGGLRARDHGIDEGLLERLLDVTRGLNLKTTFHRAFDATVEPVRSLDILMQYGVDRVLTSGMPWGSDASALKGISLLRQLITQAGNAIEIVIGGGITPANSHSLLSQLPVTGRVSLHAYSGVLEEGNVSSKCVEMIGQKSFGEC</sequence>
<evidence type="ECO:0000313" key="3">
    <source>
        <dbReference type="EMBL" id="AMO57599.1"/>
    </source>
</evidence>
<name>A0A142BFS3_9GAMM</name>
<dbReference type="GO" id="GO:0005507">
    <property type="term" value="F:copper ion binding"/>
    <property type="evidence" value="ECO:0007669"/>
    <property type="project" value="TreeGrafter"/>
</dbReference>
<dbReference type="Pfam" id="PF03932">
    <property type="entry name" value="CutC"/>
    <property type="match status" value="1"/>
</dbReference>
<dbReference type="SUPFAM" id="SSF110395">
    <property type="entry name" value="CutC-like"/>
    <property type="match status" value="1"/>
</dbReference>
<comment type="similarity">
    <text evidence="1 2">Belongs to the CutC family.</text>
</comment>
<dbReference type="GO" id="GO:0005737">
    <property type="term" value="C:cytoplasm"/>
    <property type="evidence" value="ECO:0007669"/>
    <property type="project" value="UniProtKB-SubCell"/>
</dbReference>
<dbReference type="InterPro" id="IPR005627">
    <property type="entry name" value="CutC-like"/>
</dbReference>
<accession>A0A142BFS3</accession>
<dbReference type="PANTHER" id="PTHR12598">
    <property type="entry name" value="COPPER HOMEOSTASIS PROTEIN CUTC"/>
    <property type="match status" value="1"/>
</dbReference>
<protein>
    <recommendedName>
        <fullName evidence="2">PF03932 family protein CutC</fullName>
    </recommendedName>
</protein>
<keyword evidence="2" id="KW-0963">Cytoplasm</keyword>
<comment type="subcellular location">
    <subcellularLocation>
        <location evidence="2">Cytoplasm</location>
    </subcellularLocation>
</comment>
<dbReference type="EMBL" id="CP013251">
    <property type="protein sequence ID" value="AMO57599.1"/>
    <property type="molecule type" value="Genomic_DNA"/>
</dbReference>